<accession>G3BBE9</accession>
<evidence type="ECO:0000256" key="5">
    <source>
        <dbReference type="ARBA" id="ARBA00022970"/>
    </source>
</evidence>
<comment type="similarity">
    <text evidence="1">Belongs to the LST4 family.</text>
</comment>
<dbReference type="KEGG" id="cten:18250473"/>
<protein>
    <recommendedName>
        <fullName evidence="2">Protein LST4</fullName>
    </recommendedName>
</protein>
<feature type="compositionally biased region" description="Low complexity" evidence="6">
    <location>
        <begin position="518"/>
        <end position="533"/>
    </location>
</feature>
<feature type="compositionally biased region" description="Low complexity" evidence="6">
    <location>
        <begin position="647"/>
        <end position="665"/>
    </location>
</feature>
<dbReference type="RefSeq" id="XP_006688343.1">
    <property type="nucleotide sequence ID" value="XM_006688280.1"/>
</dbReference>
<feature type="compositionally biased region" description="Low complexity" evidence="6">
    <location>
        <begin position="487"/>
        <end position="507"/>
    </location>
</feature>
<dbReference type="PROSITE" id="PS51836">
    <property type="entry name" value="DENN_FNIP12"/>
    <property type="match status" value="1"/>
</dbReference>
<gene>
    <name evidence="8" type="ORF">CANTEDRAFT_95064</name>
</gene>
<feature type="region of interest" description="Disordered" evidence="6">
    <location>
        <begin position="647"/>
        <end position="674"/>
    </location>
</feature>
<feature type="region of interest" description="Disordered" evidence="6">
    <location>
        <begin position="437"/>
        <end position="546"/>
    </location>
</feature>
<reference evidence="8 9" key="1">
    <citation type="journal article" date="2011" name="Proc. Natl. Acad. Sci. U.S.A.">
        <title>Comparative genomics of xylose-fermenting fungi for enhanced biofuel production.</title>
        <authorList>
            <person name="Wohlbach D.J."/>
            <person name="Kuo A."/>
            <person name="Sato T.K."/>
            <person name="Potts K.M."/>
            <person name="Salamov A.A."/>
            <person name="LaButti K.M."/>
            <person name="Sun H."/>
            <person name="Clum A."/>
            <person name="Pangilinan J.L."/>
            <person name="Lindquist E.A."/>
            <person name="Lucas S."/>
            <person name="Lapidus A."/>
            <person name="Jin M."/>
            <person name="Gunawan C."/>
            <person name="Balan V."/>
            <person name="Dale B.E."/>
            <person name="Jeffries T.W."/>
            <person name="Zinkel R."/>
            <person name="Barry K.W."/>
            <person name="Grigoriev I.V."/>
            <person name="Gasch A.P."/>
        </authorList>
    </citation>
    <scope>NUCLEOTIDE SEQUENCE [LARGE SCALE GENOMIC DNA]</scope>
    <source>
        <strain evidence="9">ATCC 10573 / BCRC 21748 / CBS 615 / JCM 9827 / NBRC 10315 / NRRL Y-1498 / VKM Y-70</strain>
    </source>
</reference>
<dbReference type="Proteomes" id="UP000000707">
    <property type="component" value="Unassembled WGS sequence"/>
</dbReference>
<evidence type="ECO:0000256" key="2">
    <source>
        <dbReference type="ARBA" id="ARBA00013394"/>
    </source>
</evidence>
<dbReference type="GeneID" id="18250473"/>
<dbReference type="InterPro" id="IPR037545">
    <property type="entry name" value="DENN_FNIP1/2"/>
</dbReference>
<name>G3BBE9_CANTC</name>
<feature type="region of interest" description="Disordered" evidence="6">
    <location>
        <begin position="1"/>
        <end position="31"/>
    </location>
</feature>
<keyword evidence="5" id="KW-0029">Amino-acid transport</keyword>
<keyword evidence="9" id="KW-1185">Reference proteome</keyword>
<evidence type="ECO:0000256" key="1">
    <source>
        <dbReference type="ARBA" id="ARBA00010162"/>
    </source>
</evidence>
<evidence type="ECO:0000256" key="3">
    <source>
        <dbReference type="ARBA" id="ARBA00022448"/>
    </source>
</evidence>
<evidence type="ECO:0000256" key="4">
    <source>
        <dbReference type="ARBA" id="ARBA00022927"/>
    </source>
</evidence>
<proteinExistence type="inferred from homology"/>
<dbReference type="InterPro" id="IPR041153">
    <property type="entry name" value="LST4_longin"/>
</dbReference>
<dbReference type="eggNOG" id="ENOG502S2BV">
    <property type="taxonomic scope" value="Eukaryota"/>
</dbReference>
<feature type="compositionally biased region" description="Acidic residues" evidence="6">
    <location>
        <begin position="451"/>
        <end position="466"/>
    </location>
</feature>
<dbReference type="GO" id="GO:0006865">
    <property type="term" value="P:amino acid transport"/>
    <property type="evidence" value="ECO:0007669"/>
    <property type="project" value="UniProtKB-KW"/>
</dbReference>
<dbReference type="HOGENOM" id="CLU_007917_0_0_1"/>
<evidence type="ECO:0000259" key="7">
    <source>
        <dbReference type="PROSITE" id="PS51836"/>
    </source>
</evidence>
<dbReference type="EMBL" id="GL996527">
    <property type="protein sequence ID" value="EGV62173.1"/>
    <property type="molecule type" value="Genomic_DNA"/>
</dbReference>
<evidence type="ECO:0000313" key="8">
    <source>
        <dbReference type="EMBL" id="EGV62173.1"/>
    </source>
</evidence>
<dbReference type="AlphaFoldDB" id="G3BBE9"/>
<dbReference type="STRING" id="590646.G3BBE9"/>
<keyword evidence="3" id="KW-0813">Transport</keyword>
<dbReference type="GO" id="GO:0015031">
    <property type="term" value="P:protein transport"/>
    <property type="evidence" value="ECO:0007669"/>
    <property type="project" value="UniProtKB-KW"/>
</dbReference>
<sequence length="945" mass="103225">MLGRLFRQQSSSSLHKEPPPASSSGLGTSANSYEDSYTREILYGVSEKRILNPYDLNSKLFRILVSQDGGSLRSKQVLFDSAHEDKPLSAAPKSNLTRSIMSPKIHHNPNELHDYMFGCGLPTNELHSITKIHMLPVSSQYGSSRCVLVTRLFSITDFQDSTISPGSPSSNESQEIGVWCPRPTLPINTTKISVHPSSTASVSATSTKNNVTSRFAVGLIIPLDDNVTEVIANNWHEICHFLIVLQKTVSKKMIGVINQNEHMPYIQNKRIQFPSYILANDMDIQSNLLKLIKLINYNANIPKLVNSNSLMKLCLRDTGVSKYNPMVLNWVLEILNWLEFKELNESSKFLSSLLALVISYRYSLTERPFSHDYSSRGKEITRIVVMTGNPMVAKKLMFILNGMIADEDVLNMLGGTTGSLEKQISLDNFRSPLEEAVDIGGTVPNSPTQETDVDTDIDEEDEEEIENISSPSSPTSSPPLFAAHPIPIKSKPSQSFSSSENSFSNISHKGWEIPGKATPVTSTSVSNSSTPVPKNIPISRPQRGSLSKSSSMAYLSSSLNSSLSSSASNYSLSKLGGSFIDKWRNQFNSSVNYDNIDYQPPGHGSFGGHSFGGNSLGKPYGGIGRKLTSQTMKTPSPALEIEGFHLSPSSSPSPVLSATPTLPSPISNGGPNGSPALLSTIPTGIRSVSKTQSMFDLYHADSFSGKHSTRLETNAISRSKASIYENHQFTANSLKINRKIDHIMETAPHFEVASETTLNVPEPDPFPAHQLAAYEDLPPSVAFTDEFRPEFVLQSCPINPRLEQQIISSMKNDLLFHQNNCHVDNITTRTIFVSLRAREVKLIEMKIGDDPSTVVTTPAAMSTSPLGSYFPEPAVPRRSAAPYKTTVKKVYGPGKHQGDGALVGLVEQNLHAMRELLARGADSGVSQSSPDFSAALCALVSNLLC</sequence>
<evidence type="ECO:0000256" key="6">
    <source>
        <dbReference type="SAM" id="MobiDB-lite"/>
    </source>
</evidence>
<dbReference type="Pfam" id="PF18639">
    <property type="entry name" value="Longin_2"/>
    <property type="match status" value="1"/>
</dbReference>
<organism evidence="9">
    <name type="scientific">Candida tenuis (strain ATCC 10573 / BCRC 21748 / CBS 615 / JCM 9827 / NBRC 10315 / NRRL Y-1498 / VKM Y-70)</name>
    <name type="common">Yeast</name>
    <name type="synonym">Yamadazyma tenuis</name>
    <dbReference type="NCBI Taxonomy" id="590646"/>
    <lineage>
        <taxon>Eukaryota</taxon>
        <taxon>Fungi</taxon>
        <taxon>Dikarya</taxon>
        <taxon>Ascomycota</taxon>
        <taxon>Saccharomycotina</taxon>
        <taxon>Pichiomycetes</taxon>
        <taxon>Debaryomycetaceae</taxon>
        <taxon>Yamadazyma</taxon>
    </lineage>
</organism>
<dbReference type="OrthoDB" id="4063558at2759"/>
<keyword evidence="4" id="KW-0653">Protein transport</keyword>
<feature type="domain" description="UDENN FNIP1/2-type" evidence="7">
    <location>
        <begin position="56"/>
        <end position="162"/>
    </location>
</feature>
<dbReference type="GO" id="GO:0005737">
    <property type="term" value="C:cytoplasm"/>
    <property type="evidence" value="ECO:0007669"/>
    <property type="project" value="UniProtKB-ARBA"/>
</dbReference>
<evidence type="ECO:0000313" key="9">
    <source>
        <dbReference type="Proteomes" id="UP000000707"/>
    </source>
</evidence>
<feature type="compositionally biased region" description="Polar residues" evidence="6">
    <location>
        <begin position="22"/>
        <end position="31"/>
    </location>
</feature>